<feature type="compositionally biased region" description="Basic and acidic residues" evidence="1">
    <location>
        <begin position="207"/>
        <end position="221"/>
    </location>
</feature>
<comment type="caution">
    <text evidence="2">The sequence shown here is derived from an EMBL/GenBank/DDBJ whole genome shotgun (WGS) entry which is preliminary data.</text>
</comment>
<evidence type="ECO:0000256" key="1">
    <source>
        <dbReference type="SAM" id="MobiDB-lite"/>
    </source>
</evidence>
<protein>
    <submittedName>
        <fullName evidence="2">Uncharacterized protein</fullName>
    </submittedName>
</protein>
<feature type="region of interest" description="Disordered" evidence="1">
    <location>
        <begin position="201"/>
        <end position="221"/>
    </location>
</feature>
<feature type="region of interest" description="Disordered" evidence="1">
    <location>
        <begin position="154"/>
        <end position="173"/>
    </location>
</feature>
<dbReference type="Proteomes" id="UP001420932">
    <property type="component" value="Unassembled WGS sequence"/>
</dbReference>
<feature type="region of interest" description="Disordered" evidence="1">
    <location>
        <begin position="29"/>
        <end position="132"/>
    </location>
</feature>
<dbReference type="EMBL" id="JBBNAF010000001">
    <property type="protein sequence ID" value="KAK9168602.1"/>
    <property type="molecule type" value="Genomic_DNA"/>
</dbReference>
<gene>
    <name evidence="2" type="ORF">Syun_000742</name>
</gene>
<accession>A0AAP0LE85</accession>
<feature type="compositionally biased region" description="Basic and acidic residues" evidence="1">
    <location>
        <begin position="58"/>
        <end position="94"/>
    </location>
</feature>
<reference evidence="2 3" key="1">
    <citation type="submission" date="2024-01" db="EMBL/GenBank/DDBJ databases">
        <title>Genome assemblies of Stephania.</title>
        <authorList>
            <person name="Yang L."/>
        </authorList>
    </citation>
    <scope>NUCLEOTIDE SEQUENCE [LARGE SCALE GENOMIC DNA]</scope>
    <source>
        <strain evidence="2">YNDBR</strain>
        <tissue evidence="2">Leaf</tissue>
    </source>
</reference>
<sequence>MLEAIRCCLPLVVVDCRFPPVAVAATYQPSSRPPLTSCLLPSRHSTLPPPPPLTTASHRREGSQGPARDQRAEKRQSRTGEGPPRDERAERRGLGEGTARALRGTVEAATVEAGTTAGRGKRRRWSEDGRGTVEAATVEAGTAAGTVEGRWRQRRWRQGRGQGRWRPEKATTRPTRALRGTVEAGMVEVGMVEVGMVETGEGSQRPYRNDLGEASKQEEISVRQMRASMEENRETKTRVFLNQVMSLSGSRDRKS</sequence>
<proteinExistence type="predicted"/>
<evidence type="ECO:0000313" key="3">
    <source>
        <dbReference type="Proteomes" id="UP001420932"/>
    </source>
</evidence>
<dbReference type="AlphaFoldDB" id="A0AAP0LE85"/>
<organism evidence="2 3">
    <name type="scientific">Stephania yunnanensis</name>
    <dbReference type="NCBI Taxonomy" id="152371"/>
    <lineage>
        <taxon>Eukaryota</taxon>
        <taxon>Viridiplantae</taxon>
        <taxon>Streptophyta</taxon>
        <taxon>Embryophyta</taxon>
        <taxon>Tracheophyta</taxon>
        <taxon>Spermatophyta</taxon>
        <taxon>Magnoliopsida</taxon>
        <taxon>Ranunculales</taxon>
        <taxon>Menispermaceae</taxon>
        <taxon>Menispermoideae</taxon>
        <taxon>Cissampelideae</taxon>
        <taxon>Stephania</taxon>
    </lineage>
</organism>
<name>A0AAP0LE85_9MAGN</name>
<feature type="compositionally biased region" description="Low complexity" evidence="1">
    <location>
        <begin position="104"/>
        <end position="118"/>
    </location>
</feature>
<evidence type="ECO:0000313" key="2">
    <source>
        <dbReference type="EMBL" id="KAK9168602.1"/>
    </source>
</evidence>
<keyword evidence="3" id="KW-1185">Reference proteome</keyword>